<dbReference type="SMART" id="SM00450">
    <property type="entry name" value="RHOD"/>
    <property type="match status" value="1"/>
</dbReference>
<proteinExistence type="predicted"/>
<dbReference type="Pfam" id="PF00581">
    <property type="entry name" value="Rhodanese"/>
    <property type="match status" value="1"/>
</dbReference>
<reference evidence="2" key="1">
    <citation type="submission" date="2024-01" db="EMBL/GenBank/DDBJ databases">
        <title>Genomic and biogeographic characterisation of Mantoniella tinhauana virus 1, the first discovered Mantoniella-infecting prasinovirus.</title>
        <authorList>
            <person name="Rey Redondo E."/>
            <person name="Yung C.C.M."/>
        </authorList>
    </citation>
    <scope>NUCLEOTIDE SEQUENCE</scope>
    <source>
        <strain evidence="2">Lau Fau Shan</strain>
    </source>
</reference>
<protein>
    <recommendedName>
        <fullName evidence="1">Rhodanese domain-containing protein</fullName>
    </recommendedName>
</protein>
<feature type="domain" description="Rhodanese" evidence="1">
    <location>
        <begin position="40"/>
        <end position="115"/>
    </location>
</feature>
<dbReference type="Gene3D" id="3.40.250.10">
    <property type="entry name" value="Rhodanese-like domain"/>
    <property type="match status" value="1"/>
</dbReference>
<evidence type="ECO:0000259" key="1">
    <source>
        <dbReference type="PROSITE" id="PS50206"/>
    </source>
</evidence>
<dbReference type="CDD" id="cd00158">
    <property type="entry name" value="RHOD"/>
    <property type="match status" value="1"/>
</dbReference>
<evidence type="ECO:0000313" key="2">
    <source>
        <dbReference type="EMBL" id="XAO13380.1"/>
    </source>
</evidence>
<dbReference type="SUPFAM" id="SSF52821">
    <property type="entry name" value="Rhodanese/Cell cycle control phosphatase"/>
    <property type="match status" value="1"/>
</dbReference>
<dbReference type="PROSITE" id="PS50206">
    <property type="entry name" value="RHODANESE_3"/>
    <property type="match status" value="1"/>
</dbReference>
<dbReference type="InterPro" id="IPR036873">
    <property type="entry name" value="Rhodanese-like_dom_sf"/>
</dbReference>
<sequence length="115" mass="12602">MIPFIIVGGLAALLIYTYTGDNLLSAKDAKKFIKNGKIKVVVDVRTGAEYRLGHYPGAIHIPVSKINAQTTSRLPKSGILVYCNTGQRARFAGEKLKKLGFIDVYYIAGHYSTLV</sequence>
<dbReference type="PANTHER" id="PTHR43031:SF1">
    <property type="entry name" value="PYRIDINE NUCLEOTIDE-DISULPHIDE OXIDOREDUCTASE"/>
    <property type="match status" value="1"/>
</dbReference>
<dbReference type="EMBL" id="PP130629">
    <property type="protein sequence ID" value="XAO13380.1"/>
    <property type="molecule type" value="Genomic_DNA"/>
</dbReference>
<organism evidence="2">
    <name type="scientific">Mantoniella tinhauana virus 1</name>
    <dbReference type="NCBI Taxonomy" id="3111543"/>
    <lineage>
        <taxon>Viruses</taxon>
    </lineage>
</organism>
<dbReference type="InterPro" id="IPR050229">
    <property type="entry name" value="GlpE_sulfurtransferase"/>
</dbReference>
<accession>A0AB38ZLX3</accession>
<dbReference type="PANTHER" id="PTHR43031">
    <property type="entry name" value="FAD-DEPENDENT OXIDOREDUCTASE"/>
    <property type="match status" value="1"/>
</dbReference>
<dbReference type="InterPro" id="IPR001763">
    <property type="entry name" value="Rhodanese-like_dom"/>
</dbReference>
<name>A0AB38ZLX3_9VIRU</name>